<sequence length="231" mass="26035">MTTSDNDTFVFETSLSAISGFLLSNIRTQMGVNQREIAKIFDMTHVTYGSMERGETSINTDFIYMLCTMVGIKFSDYFSLIDEILFELQNKDSCIVADNIKVNIIPSSEILKIISQPEYKEIEFSKDKKHNLITGESFNFFLSQDIKAKISILSRIRLTKDQIKEMVDLKSYHIKFDSKNKSVIISKREALTLGSNGSSDFTLGGPVGALLSTGGLALYKAYKKVKEDKKK</sequence>
<dbReference type="EMBL" id="JABERL010000032">
    <property type="protein sequence ID" value="NNH78318.1"/>
    <property type="molecule type" value="Genomic_DNA"/>
</dbReference>
<dbReference type="GO" id="GO:0003677">
    <property type="term" value="F:DNA binding"/>
    <property type="evidence" value="ECO:0007669"/>
    <property type="project" value="InterPro"/>
</dbReference>
<comment type="caution">
    <text evidence="2">The sequence shown here is derived from an EMBL/GenBank/DDBJ whole genome shotgun (WGS) entry which is preliminary data.</text>
</comment>
<evidence type="ECO:0000259" key="1">
    <source>
        <dbReference type="PROSITE" id="PS50943"/>
    </source>
</evidence>
<dbReference type="CDD" id="cd00093">
    <property type="entry name" value="HTH_XRE"/>
    <property type="match status" value="1"/>
</dbReference>
<evidence type="ECO:0000313" key="2">
    <source>
        <dbReference type="EMBL" id="NNH78318.1"/>
    </source>
</evidence>
<dbReference type="Proteomes" id="UP000569202">
    <property type="component" value="Unassembled WGS sequence"/>
</dbReference>
<organism evidence="2 3">
    <name type="scientific">Acinetobacter terrae</name>
    <dbReference type="NCBI Taxonomy" id="2731247"/>
    <lineage>
        <taxon>Bacteria</taxon>
        <taxon>Pseudomonadati</taxon>
        <taxon>Pseudomonadota</taxon>
        <taxon>Gammaproteobacteria</taxon>
        <taxon>Moraxellales</taxon>
        <taxon>Moraxellaceae</taxon>
        <taxon>Acinetobacter</taxon>
        <taxon>Acinetobacter Taxon 24</taxon>
    </lineage>
</organism>
<dbReference type="InterPro" id="IPR010982">
    <property type="entry name" value="Lambda_DNA-bd_dom_sf"/>
</dbReference>
<dbReference type="InterPro" id="IPR001387">
    <property type="entry name" value="Cro/C1-type_HTH"/>
</dbReference>
<dbReference type="RefSeq" id="WP_171540745.1">
    <property type="nucleotide sequence ID" value="NZ_JABERL010000032.1"/>
</dbReference>
<dbReference type="Pfam" id="PF01381">
    <property type="entry name" value="HTH_3"/>
    <property type="match status" value="1"/>
</dbReference>
<reference evidence="2 3" key="1">
    <citation type="submission" date="2020-04" db="EMBL/GenBank/DDBJ databases">
        <title>Acinetobacter Taxon 24.</title>
        <authorList>
            <person name="Nemec A."/>
            <person name="Radolfova-Krizova L."/>
            <person name="Higgins P.G."/>
            <person name="Spanelova P."/>
        </authorList>
    </citation>
    <scope>NUCLEOTIDE SEQUENCE [LARGE SCALE GENOMIC DNA]</scope>
    <source>
        <strain evidence="2 3">ANC 5380</strain>
    </source>
</reference>
<proteinExistence type="predicted"/>
<feature type="domain" description="HTH cro/C1-type" evidence="1">
    <location>
        <begin position="23"/>
        <end position="77"/>
    </location>
</feature>
<protein>
    <submittedName>
        <fullName evidence="2">Helix-turn-helix domain-containing protein</fullName>
    </submittedName>
</protein>
<dbReference type="Gene3D" id="1.10.260.40">
    <property type="entry name" value="lambda repressor-like DNA-binding domains"/>
    <property type="match status" value="1"/>
</dbReference>
<accession>A0A7Y2WC13</accession>
<dbReference type="SUPFAM" id="SSF47413">
    <property type="entry name" value="lambda repressor-like DNA-binding domains"/>
    <property type="match status" value="1"/>
</dbReference>
<dbReference type="AlphaFoldDB" id="A0A7Y2WC13"/>
<gene>
    <name evidence="2" type="ORF">HLH17_11680</name>
</gene>
<evidence type="ECO:0000313" key="3">
    <source>
        <dbReference type="Proteomes" id="UP000569202"/>
    </source>
</evidence>
<dbReference type="PROSITE" id="PS50943">
    <property type="entry name" value="HTH_CROC1"/>
    <property type="match status" value="1"/>
</dbReference>
<name>A0A7Y2WC13_9GAMM</name>